<evidence type="ECO:0000313" key="3">
    <source>
        <dbReference type="EMBL" id="USQ79593.1"/>
    </source>
</evidence>
<dbReference type="Proteomes" id="UP001056455">
    <property type="component" value="Chromosome"/>
</dbReference>
<accession>A0ABY4YTA2</accession>
<evidence type="ECO:0000313" key="4">
    <source>
        <dbReference type="Proteomes" id="UP001056455"/>
    </source>
</evidence>
<protein>
    <submittedName>
        <fullName evidence="3">SAM-dependent methyltransferase</fullName>
    </submittedName>
</protein>
<reference evidence="3" key="1">
    <citation type="submission" date="2022-06" db="EMBL/GenBank/DDBJ databases">
        <title>Ornithinimicrobium HY1793.</title>
        <authorList>
            <person name="Huang Y."/>
        </authorList>
    </citation>
    <scope>NUCLEOTIDE SEQUENCE</scope>
    <source>
        <strain evidence="3">HY1793</strain>
    </source>
</reference>
<dbReference type="GO" id="GO:0008168">
    <property type="term" value="F:methyltransferase activity"/>
    <property type="evidence" value="ECO:0007669"/>
    <property type="project" value="UniProtKB-KW"/>
</dbReference>
<evidence type="ECO:0000256" key="1">
    <source>
        <dbReference type="ARBA" id="ARBA00022603"/>
    </source>
</evidence>
<dbReference type="RefSeq" id="WP_252592699.1">
    <property type="nucleotide sequence ID" value="NZ_CP099489.1"/>
</dbReference>
<dbReference type="SUPFAM" id="SSF53335">
    <property type="entry name" value="S-adenosyl-L-methionine-dependent methyltransferases"/>
    <property type="match status" value="1"/>
</dbReference>
<gene>
    <name evidence="3" type="ORF">NF556_18680</name>
</gene>
<sequence length="323" mass="34343">MGETWLVGWQRWDEAWQHALYGPAGFYRQSAPAEHFATSAQGLGATGTLLAQALLELASRHGLTRIVEIAAGRGELLTALATVQQDTELAGVDIVDRPAHLPDDIGWLRSPGGARLPDELTGLTDTLVVAHEWLDVVPCPVVTRETDGTWHHVLVDPAGAEQTGPVVTGADLAWLDHHVPVHVSRAEVGLPRDSAHADLLSRVDHGLVLVVDYGHTAATRPTDGTLTGYRDGTQVPPVPDGSCDLTAHVAIDSLGADVLRTQRETLHDLLGRPTLPPHELSGSQPTAYLEALSRANALATLTRSGGLGDFWWATTLRGGGVLG</sequence>
<keyword evidence="2" id="KW-0808">Transferase</keyword>
<keyword evidence="1 3" id="KW-0489">Methyltransferase</keyword>
<dbReference type="Pfam" id="PF02636">
    <property type="entry name" value="Methyltransf_28"/>
    <property type="match status" value="1"/>
</dbReference>
<dbReference type="InterPro" id="IPR003788">
    <property type="entry name" value="NDUFAF7"/>
</dbReference>
<dbReference type="EMBL" id="CP099489">
    <property type="protein sequence ID" value="USQ79593.1"/>
    <property type="molecule type" value="Genomic_DNA"/>
</dbReference>
<evidence type="ECO:0000256" key="2">
    <source>
        <dbReference type="ARBA" id="ARBA00022679"/>
    </source>
</evidence>
<keyword evidence="4" id="KW-1185">Reference proteome</keyword>
<dbReference type="GO" id="GO:0032259">
    <property type="term" value="P:methylation"/>
    <property type="evidence" value="ECO:0007669"/>
    <property type="project" value="UniProtKB-KW"/>
</dbReference>
<dbReference type="InterPro" id="IPR038375">
    <property type="entry name" value="NDUFAF7_sf"/>
</dbReference>
<proteinExistence type="predicted"/>
<dbReference type="Gene3D" id="3.40.50.12710">
    <property type="match status" value="1"/>
</dbReference>
<dbReference type="PANTHER" id="PTHR12049:SF7">
    <property type="entry name" value="PROTEIN ARGININE METHYLTRANSFERASE NDUFAF7, MITOCHONDRIAL"/>
    <property type="match status" value="1"/>
</dbReference>
<name>A0ABY4YTA2_9MICO</name>
<dbReference type="PANTHER" id="PTHR12049">
    <property type="entry name" value="PROTEIN ARGININE METHYLTRANSFERASE NDUFAF7, MITOCHONDRIAL"/>
    <property type="match status" value="1"/>
</dbReference>
<organism evidence="3 4">
    <name type="scientific">Ornithinimicrobium faecis</name>
    <dbReference type="NCBI Taxonomy" id="2934158"/>
    <lineage>
        <taxon>Bacteria</taxon>
        <taxon>Bacillati</taxon>
        <taxon>Actinomycetota</taxon>
        <taxon>Actinomycetes</taxon>
        <taxon>Micrococcales</taxon>
        <taxon>Ornithinimicrobiaceae</taxon>
        <taxon>Ornithinimicrobium</taxon>
    </lineage>
</organism>
<dbReference type="InterPro" id="IPR029063">
    <property type="entry name" value="SAM-dependent_MTases_sf"/>
</dbReference>